<reference evidence="5" key="1">
    <citation type="submission" date="2017-04" db="EMBL/GenBank/DDBJ databases">
        <title>Function of individual gut microbiota members based on whole genome sequencing of pure cultures obtained from chicken caecum.</title>
        <authorList>
            <person name="Medvecky M."/>
            <person name="Cejkova D."/>
            <person name="Polansky O."/>
            <person name="Karasova D."/>
            <person name="Kubasova T."/>
            <person name="Cizek A."/>
            <person name="Rychlik I."/>
        </authorList>
    </citation>
    <scope>NUCLEOTIDE SEQUENCE [LARGE SCALE GENOMIC DNA]</scope>
    <source>
        <strain evidence="5">An70</strain>
    </source>
</reference>
<evidence type="ECO:0000313" key="4">
    <source>
        <dbReference type="EMBL" id="OUN42601.1"/>
    </source>
</evidence>
<keyword evidence="5" id="KW-1185">Reference proteome</keyword>
<comment type="caution">
    <text evidence="4">The sequence shown here is derived from an EMBL/GenBank/DDBJ whole genome shotgun (WGS) entry which is preliminary data.</text>
</comment>
<dbReference type="RefSeq" id="WP_087186608.1">
    <property type="nucleotide sequence ID" value="NZ_NFHO01000007.1"/>
</dbReference>
<dbReference type="EMBL" id="NFHO01000007">
    <property type="protein sequence ID" value="OUN42601.1"/>
    <property type="molecule type" value="Genomic_DNA"/>
</dbReference>
<dbReference type="Pfam" id="PF00535">
    <property type="entry name" value="Glycos_transf_2"/>
    <property type="match status" value="1"/>
</dbReference>
<feature type="domain" description="Glycosyltransferase 2-like" evidence="3">
    <location>
        <begin position="7"/>
        <end position="110"/>
    </location>
</feature>
<dbReference type="Gene3D" id="3.90.550.10">
    <property type="entry name" value="Spore Coat Polysaccharide Biosynthesis Protein SpsA, Chain A"/>
    <property type="match status" value="1"/>
</dbReference>
<dbReference type="Proteomes" id="UP000196560">
    <property type="component" value="Unassembled WGS sequence"/>
</dbReference>
<dbReference type="SUPFAM" id="SSF53448">
    <property type="entry name" value="Nucleotide-diphospho-sugar transferases"/>
    <property type="match status" value="1"/>
</dbReference>
<proteinExistence type="predicted"/>
<evidence type="ECO:0000313" key="5">
    <source>
        <dbReference type="Proteomes" id="UP000196560"/>
    </source>
</evidence>
<dbReference type="PANTHER" id="PTHR22916">
    <property type="entry name" value="GLYCOSYLTRANSFERASE"/>
    <property type="match status" value="1"/>
</dbReference>
<dbReference type="GO" id="GO:0016757">
    <property type="term" value="F:glycosyltransferase activity"/>
    <property type="evidence" value="ECO:0007669"/>
    <property type="project" value="UniProtKB-KW"/>
</dbReference>
<dbReference type="AlphaFoldDB" id="A0A1Y3U1G8"/>
<evidence type="ECO:0000256" key="2">
    <source>
        <dbReference type="ARBA" id="ARBA00022679"/>
    </source>
</evidence>
<dbReference type="CDD" id="cd00761">
    <property type="entry name" value="Glyco_tranf_GTA_type"/>
    <property type="match status" value="1"/>
</dbReference>
<gene>
    <name evidence="4" type="ORF">B5G21_07155</name>
</gene>
<organism evidence="4 5">
    <name type="scientific">Enorma massiliensis</name>
    <dbReference type="NCBI Taxonomy" id="1472761"/>
    <lineage>
        <taxon>Bacteria</taxon>
        <taxon>Bacillati</taxon>
        <taxon>Actinomycetota</taxon>
        <taxon>Coriobacteriia</taxon>
        <taxon>Coriobacteriales</taxon>
        <taxon>Coriobacteriaceae</taxon>
        <taxon>Enorma</taxon>
    </lineage>
</organism>
<evidence type="ECO:0000259" key="3">
    <source>
        <dbReference type="Pfam" id="PF00535"/>
    </source>
</evidence>
<evidence type="ECO:0000256" key="1">
    <source>
        <dbReference type="ARBA" id="ARBA00022676"/>
    </source>
</evidence>
<dbReference type="PANTHER" id="PTHR22916:SF51">
    <property type="entry name" value="GLYCOSYLTRANSFERASE EPSH-RELATED"/>
    <property type="match status" value="1"/>
</dbReference>
<name>A0A1Y3U1G8_9ACTN</name>
<dbReference type="InterPro" id="IPR029044">
    <property type="entry name" value="Nucleotide-diphossugar_trans"/>
</dbReference>
<sequence>MTRPSLSIVIPLFNCEECVEACISSITDELADCDELLIVDDGSTDGSIERARNAIADCLNAKLILKDNGGVSSARNMGLEVVRGEYVMFVDADDALLPGWRSASDRAIEHSGGADVITFSRDYENTNAYSAKDIVDAMIGFSNSVSLQAGMSACSKLFKLAAVNKCGARFEEGIIHGEDALFNIKMLLNTDSHWFEGASIYRYRMREGSATHSYSNRFLLSNILYLKSLRRILSESPEYDEPHVEACIELSFVNSVFLYAKRLASTRDLKMIRDGSRLLYENLDYAQLLARSKSTCAAAPIASFAFALAKLKLLTPLAFLFSLFLRIRPSKESWIEI</sequence>
<accession>A0A1Y3U1G8</accession>
<dbReference type="InterPro" id="IPR001173">
    <property type="entry name" value="Glyco_trans_2-like"/>
</dbReference>
<keyword evidence="2" id="KW-0808">Transferase</keyword>
<keyword evidence="1" id="KW-0328">Glycosyltransferase</keyword>
<protein>
    <recommendedName>
        <fullName evidence="3">Glycosyltransferase 2-like domain-containing protein</fullName>
    </recommendedName>
</protein>